<organism>
    <name type="scientific">Macaca fascicularis</name>
    <name type="common">Crab-eating macaque</name>
    <name type="synonym">Cynomolgus monkey</name>
    <dbReference type="NCBI Taxonomy" id="9541"/>
    <lineage>
        <taxon>Eukaryota</taxon>
        <taxon>Metazoa</taxon>
        <taxon>Chordata</taxon>
        <taxon>Craniata</taxon>
        <taxon>Vertebrata</taxon>
        <taxon>Euteleostomi</taxon>
        <taxon>Mammalia</taxon>
        <taxon>Eutheria</taxon>
        <taxon>Euarchontoglires</taxon>
        <taxon>Primates</taxon>
        <taxon>Haplorrhini</taxon>
        <taxon>Catarrhini</taxon>
        <taxon>Cercopithecidae</taxon>
        <taxon>Cercopithecinae</taxon>
        <taxon>Macaca</taxon>
    </lineage>
</organism>
<name>G7PJP5_MACFA</name>
<sequence length="53" mass="5841">MDTAPGCAGLSRTIWSSSQNLGLAEWEWGRGLHWADLESTVIPSHMEINILDS</sequence>
<dbReference type="EMBL" id="CM001286">
    <property type="protein sequence ID" value="EHH66030.1"/>
    <property type="molecule type" value="Genomic_DNA"/>
</dbReference>
<dbReference type="AlphaFoldDB" id="G7PJP5"/>
<evidence type="ECO:0000313" key="1">
    <source>
        <dbReference type="EMBL" id="EHH66030.1"/>
    </source>
</evidence>
<protein>
    <submittedName>
        <fullName evidence="1">Uncharacterized protein</fullName>
    </submittedName>
</protein>
<proteinExistence type="predicted"/>
<dbReference type="Proteomes" id="UP000009130">
    <property type="component" value="Chromosome 11"/>
</dbReference>
<reference evidence="1" key="1">
    <citation type="journal article" date="2011" name="Nat. Biotechnol.">
        <title>Genome sequencing and comparison of two nonhuman primate animal models, the cynomolgus and Chinese rhesus macaques.</title>
        <authorList>
            <person name="Yan G."/>
            <person name="Zhang G."/>
            <person name="Fang X."/>
            <person name="Zhang Y."/>
            <person name="Li C."/>
            <person name="Ling F."/>
            <person name="Cooper D.N."/>
            <person name="Li Q."/>
            <person name="Li Y."/>
            <person name="van Gool A.J."/>
            <person name="Du H."/>
            <person name="Chen J."/>
            <person name="Chen R."/>
            <person name="Zhang P."/>
            <person name="Huang Z."/>
            <person name="Thompson J.R."/>
            <person name="Meng Y."/>
            <person name="Bai Y."/>
            <person name="Wang J."/>
            <person name="Zhuo M."/>
            <person name="Wang T."/>
            <person name="Huang Y."/>
            <person name="Wei L."/>
            <person name="Li J."/>
            <person name="Wang Z."/>
            <person name="Hu H."/>
            <person name="Yang P."/>
            <person name="Le L."/>
            <person name="Stenson P.D."/>
            <person name="Li B."/>
            <person name="Liu X."/>
            <person name="Ball E.V."/>
            <person name="An N."/>
            <person name="Huang Q."/>
            <person name="Zhang Y."/>
            <person name="Fan W."/>
            <person name="Zhang X."/>
            <person name="Li Y."/>
            <person name="Wang W."/>
            <person name="Katze M.G."/>
            <person name="Su B."/>
            <person name="Nielsen R."/>
            <person name="Yang H."/>
            <person name="Wang J."/>
            <person name="Wang X."/>
            <person name="Wang J."/>
        </authorList>
    </citation>
    <scope>NUCLEOTIDE SEQUENCE [LARGE SCALE GENOMIC DNA]</scope>
    <source>
        <strain evidence="1">CE-4</strain>
    </source>
</reference>
<accession>G7PJP5</accession>
<gene>
    <name evidence="1" type="ORF">EGM_02930</name>
</gene>